<evidence type="ECO:0000313" key="7">
    <source>
        <dbReference type="EMBL" id="BAL92747.1"/>
    </source>
</evidence>
<dbReference type="Proteomes" id="UP000007882">
    <property type="component" value="Chromosome"/>
</dbReference>
<evidence type="ECO:0000256" key="4">
    <source>
        <dbReference type="ARBA" id="ARBA00023163"/>
    </source>
</evidence>
<comment type="similarity">
    <text evidence="1">Belongs to the sigma-70 factor family. ECF subfamily.</text>
</comment>
<dbReference type="GO" id="GO:0016987">
    <property type="term" value="F:sigma factor activity"/>
    <property type="evidence" value="ECO:0007669"/>
    <property type="project" value="UniProtKB-KW"/>
</dbReference>
<dbReference type="HOGENOM" id="CLU_047691_9_2_11"/>
<dbReference type="Pfam" id="PF04542">
    <property type="entry name" value="Sigma70_r2"/>
    <property type="match status" value="1"/>
</dbReference>
<dbReference type="InterPro" id="IPR039425">
    <property type="entry name" value="RNA_pol_sigma-70-like"/>
</dbReference>
<proteinExistence type="inferred from homology"/>
<dbReference type="Gene3D" id="1.10.1740.10">
    <property type="match status" value="1"/>
</dbReference>
<dbReference type="InterPro" id="IPR013324">
    <property type="entry name" value="RNA_pol_sigma_r3/r4-like"/>
</dbReference>
<feature type="domain" description="RNA polymerase sigma factor 70 region 4 type 2" evidence="6">
    <location>
        <begin position="102"/>
        <end position="154"/>
    </location>
</feature>
<dbReference type="Gene3D" id="1.10.10.10">
    <property type="entry name" value="Winged helix-like DNA-binding domain superfamily/Winged helix DNA-binding domain"/>
    <property type="match status" value="1"/>
</dbReference>
<name>I0HIB0_ACTM4</name>
<feature type="domain" description="RNA polymerase sigma-70 region 2" evidence="5">
    <location>
        <begin position="11"/>
        <end position="76"/>
    </location>
</feature>
<dbReference type="eggNOG" id="COG1595">
    <property type="taxonomic scope" value="Bacteria"/>
</dbReference>
<dbReference type="Pfam" id="PF08281">
    <property type="entry name" value="Sigma70_r4_2"/>
    <property type="match status" value="1"/>
</dbReference>
<dbReference type="RefSeq" id="WP_014447631.1">
    <property type="nucleotide sequence ID" value="NC_017093.1"/>
</dbReference>
<dbReference type="PATRIC" id="fig|512565.3.peg.7536"/>
<protein>
    <submittedName>
        <fullName evidence="7">Putative RNA polymerase ECF-subfamily sigma factor</fullName>
    </submittedName>
</protein>
<accession>I0HIB0</accession>
<dbReference type="AlphaFoldDB" id="I0HIB0"/>
<keyword evidence="8" id="KW-1185">Reference proteome</keyword>
<evidence type="ECO:0000256" key="1">
    <source>
        <dbReference type="ARBA" id="ARBA00010641"/>
    </source>
</evidence>
<keyword evidence="4" id="KW-0804">Transcription</keyword>
<dbReference type="STRING" id="512565.AMIS_75270"/>
<dbReference type="KEGG" id="ams:AMIS_75270"/>
<organism evidence="7 8">
    <name type="scientific">Actinoplanes missouriensis (strain ATCC 14538 / DSM 43046 / CBS 188.64 / JCM 3121 / NBRC 102363 / NCIMB 12654 / NRRL B-3342 / UNCC 431)</name>
    <dbReference type="NCBI Taxonomy" id="512565"/>
    <lineage>
        <taxon>Bacteria</taxon>
        <taxon>Bacillati</taxon>
        <taxon>Actinomycetota</taxon>
        <taxon>Actinomycetes</taxon>
        <taxon>Micromonosporales</taxon>
        <taxon>Micromonosporaceae</taxon>
        <taxon>Actinoplanes</taxon>
    </lineage>
</organism>
<dbReference type="PANTHER" id="PTHR43133">
    <property type="entry name" value="RNA POLYMERASE ECF-TYPE SIGMA FACTO"/>
    <property type="match status" value="1"/>
</dbReference>
<evidence type="ECO:0000256" key="2">
    <source>
        <dbReference type="ARBA" id="ARBA00023015"/>
    </source>
</evidence>
<keyword evidence="2" id="KW-0805">Transcription regulation</keyword>
<evidence type="ECO:0000313" key="8">
    <source>
        <dbReference type="Proteomes" id="UP000007882"/>
    </source>
</evidence>
<gene>
    <name evidence="7" type="ordered locus">AMIS_75270</name>
</gene>
<dbReference type="InterPro" id="IPR013249">
    <property type="entry name" value="RNA_pol_sigma70_r4_t2"/>
</dbReference>
<dbReference type="GO" id="GO:0003677">
    <property type="term" value="F:DNA binding"/>
    <property type="evidence" value="ECO:0007669"/>
    <property type="project" value="InterPro"/>
</dbReference>
<dbReference type="SUPFAM" id="SSF88946">
    <property type="entry name" value="Sigma2 domain of RNA polymerase sigma factors"/>
    <property type="match status" value="1"/>
</dbReference>
<evidence type="ECO:0000259" key="5">
    <source>
        <dbReference type="Pfam" id="PF04542"/>
    </source>
</evidence>
<reference evidence="7 8" key="1">
    <citation type="submission" date="2012-02" db="EMBL/GenBank/DDBJ databases">
        <title>Complete genome sequence of Actinoplanes missouriensis 431 (= NBRC 102363).</title>
        <authorList>
            <person name="Ohnishi Y."/>
            <person name="Ishikawa J."/>
            <person name="Sekine M."/>
            <person name="Hosoyama A."/>
            <person name="Harada T."/>
            <person name="Narita H."/>
            <person name="Hata T."/>
            <person name="Konno Y."/>
            <person name="Tutikane K."/>
            <person name="Fujita N."/>
            <person name="Horinouchi S."/>
            <person name="Hayakawa M."/>
        </authorList>
    </citation>
    <scope>NUCLEOTIDE SEQUENCE [LARGE SCALE GENOMIC DNA]</scope>
    <source>
        <strain evidence="8">ATCC 14538 / DSM 43046 / CBS 188.64 / JCM 3121 / NBRC 102363 / NCIMB 12654 / NRRL B-3342 / UNCC 431</strain>
    </source>
</reference>
<dbReference type="InterPro" id="IPR007627">
    <property type="entry name" value="RNA_pol_sigma70_r2"/>
</dbReference>
<evidence type="ECO:0000256" key="3">
    <source>
        <dbReference type="ARBA" id="ARBA00023082"/>
    </source>
</evidence>
<dbReference type="NCBIfam" id="TIGR02937">
    <property type="entry name" value="sigma70-ECF"/>
    <property type="match status" value="1"/>
</dbReference>
<dbReference type="InterPro" id="IPR014284">
    <property type="entry name" value="RNA_pol_sigma-70_dom"/>
</dbReference>
<keyword evidence="3" id="KW-0731">Sigma factor</keyword>
<dbReference type="GO" id="GO:0006352">
    <property type="term" value="P:DNA-templated transcription initiation"/>
    <property type="evidence" value="ECO:0007669"/>
    <property type="project" value="InterPro"/>
</dbReference>
<evidence type="ECO:0000259" key="6">
    <source>
        <dbReference type="Pfam" id="PF08281"/>
    </source>
</evidence>
<dbReference type="InterPro" id="IPR036388">
    <property type="entry name" value="WH-like_DNA-bd_sf"/>
</dbReference>
<dbReference type="EMBL" id="AP012319">
    <property type="protein sequence ID" value="BAL92747.1"/>
    <property type="molecule type" value="Genomic_DNA"/>
</dbReference>
<dbReference type="PANTHER" id="PTHR43133:SF25">
    <property type="entry name" value="RNA POLYMERASE SIGMA FACTOR RFAY-RELATED"/>
    <property type="match status" value="1"/>
</dbReference>
<dbReference type="SUPFAM" id="SSF88659">
    <property type="entry name" value="Sigma3 and sigma4 domains of RNA polymerase sigma factors"/>
    <property type="match status" value="1"/>
</dbReference>
<sequence>MTTDEERFTVLYEHHYADVERYVVRRAADVVARDVVADVFLVIWRRIGEVPEPALPWIYGVARRVLANELRGAQRRRQLEQKVAVHVDDESADHADDVASRAALAAAFDRLPETDRETLRLIAWEQLSLRDAATAAQCSFATFAMRLHRARRRLRREMAPAVPPTALRVHPGLN</sequence>
<dbReference type="InterPro" id="IPR013325">
    <property type="entry name" value="RNA_pol_sigma_r2"/>
</dbReference>
<dbReference type="OrthoDB" id="3747638at2"/>